<protein>
    <recommendedName>
        <fullName evidence="4">rRNA-processing protein FYV7</fullName>
    </recommendedName>
</protein>
<name>A0AAV9IHW1_9RHOD</name>
<feature type="compositionally biased region" description="Basic and acidic residues" evidence="1">
    <location>
        <begin position="78"/>
        <end position="92"/>
    </location>
</feature>
<sequence>MSSSSSHDRHGIQVAKLLQRQGKQAKRFQSIVKTQQQKKDRDRRRVAEYKKWLAKLEKKGELERYSIKEWYGNDTTGDNEKSPNSRRYKEETVASDVEQDGVQEMTAPDNGQSYNKQQPFETETFQQVIESQKKEKFARLQKRKEKHKKLSLRTRKGQPIMKYQMANVLEKLQRDEEKC</sequence>
<dbReference type="AlphaFoldDB" id="A0AAV9IHW1"/>
<comment type="caution">
    <text evidence="2">The sequence shown here is derived from an EMBL/GenBank/DDBJ whole genome shotgun (WGS) entry which is preliminary data.</text>
</comment>
<feature type="compositionally biased region" description="Basic and acidic residues" evidence="1">
    <location>
        <begin position="37"/>
        <end position="46"/>
    </location>
</feature>
<reference evidence="2 3" key="1">
    <citation type="submission" date="2022-07" db="EMBL/GenBank/DDBJ databases">
        <title>Genome-wide signatures of adaptation to extreme environments.</title>
        <authorList>
            <person name="Cho C.H."/>
            <person name="Yoon H.S."/>
        </authorList>
    </citation>
    <scope>NUCLEOTIDE SEQUENCE [LARGE SCALE GENOMIC DNA]</scope>
    <source>
        <strain evidence="2 3">108.79 E11</strain>
    </source>
</reference>
<keyword evidence="3" id="KW-1185">Reference proteome</keyword>
<feature type="region of interest" description="Disordered" evidence="1">
    <location>
        <begin position="67"/>
        <end position="116"/>
    </location>
</feature>
<dbReference type="InterPro" id="IPR013730">
    <property type="entry name" value="Fyv7/TAP26"/>
</dbReference>
<dbReference type="EMBL" id="JANCYU010000044">
    <property type="protein sequence ID" value="KAK4526843.1"/>
    <property type="molecule type" value="Genomic_DNA"/>
</dbReference>
<feature type="compositionally biased region" description="Basic residues" evidence="1">
    <location>
        <begin position="139"/>
        <end position="156"/>
    </location>
</feature>
<evidence type="ECO:0008006" key="4">
    <source>
        <dbReference type="Google" id="ProtNLM"/>
    </source>
</evidence>
<evidence type="ECO:0000313" key="3">
    <source>
        <dbReference type="Proteomes" id="UP001300502"/>
    </source>
</evidence>
<evidence type="ECO:0000313" key="2">
    <source>
        <dbReference type="EMBL" id="KAK4526843.1"/>
    </source>
</evidence>
<organism evidence="2 3">
    <name type="scientific">Galdieria yellowstonensis</name>
    <dbReference type="NCBI Taxonomy" id="3028027"/>
    <lineage>
        <taxon>Eukaryota</taxon>
        <taxon>Rhodophyta</taxon>
        <taxon>Bangiophyceae</taxon>
        <taxon>Galdieriales</taxon>
        <taxon>Galdieriaceae</taxon>
        <taxon>Galdieria</taxon>
    </lineage>
</organism>
<gene>
    <name evidence="2" type="ORF">GAYE_SCF28MG4761</name>
</gene>
<feature type="region of interest" description="Disordered" evidence="1">
    <location>
        <begin position="139"/>
        <end position="158"/>
    </location>
</feature>
<evidence type="ECO:0000256" key="1">
    <source>
        <dbReference type="SAM" id="MobiDB-lite"/>
    </source>
</evidence>
<accession>A0AAV9IHW1</accession>
<dbReference type="Proteomes" id="UP001300502">
    <property type="component" value="Unassembled WGS sequence"/>
</dbReference>
<proteinExistence type="predicted"/>
<dbReference type="Pfam" id="PF08524">
    <property type="entry name" value="rRNA_processing"/>
    <property type="match status" value="1"/>
</dbReference>
<feature type="region of interest" description="Disordered" evidence="1">
    <location>
        <begin position="18"/>
        <end position="46"/>
    </location>
</feature>